<keyword evidence="2" id="KW-0031">Aminopeptidase</keyword>
<gene>
    <name evidence="2" type="ORF">SAMN05216167_102212</name>
</gene>
<dbReference type="Proteomes" id="UP000198598">
    <property type="component" value="Unassembled WGS sequence"/>
</dbReference>
<reference evidence="2 3" key="1">
    <citation type="submission" date="2016-10" db="EMBL/GenBank/DDBJ databases">
        <authorList>
            <person name="de Groot N.N."/>
        </authorList>
    </citation>
    <scope>NUCLEOTIDE SEQUENCE [LARGE SCALE GENOMIC DNA]</scope>
    <source>
        <strain evidence="2 3">DSM 26130</strain>
    </source>
</reference>
<dbReference type="AlphaFoldDB" id="A0A1I1LFK3"/>
<keyword evidence="2" id="KW-0645">Protease</keyword>
<feature type="domain" description="Peptidase M17 leucyl aminopeptidase N-terminal" evidence="1">
    <location>
        <begin position="101"/>
        <end position="204"/>
    </location>
</feature>
<evidence type="ECO:0000313" key="2">
    <source>
        <dbReference type="EMBL" id="SFC71302.1"/>
    </source>
</evidence>
<dbReference type="Gene3D" id="3.40.220.10">
    <property type="entry name" value="Leucine Aminopeptidase, subunit E, domain 1"/>
    <property type="match status" value="1"/>
</dbReference>
<organism evidence="2 3">
    <name type="scientific">Spirosoma endophyticum</name>
    <dbReference type="NCBI Taxonomy" id="662367"/>
    <lineage>
        <taxon>Bacteria</taxon>
        <taxon>Pseudomonadati</taxon>
        <taxon>Bacteroidota</taxon>
        <taxon>Cytophagia</taxon>
        <taxon>Cytophagales</taxon>
        <taxon>Cytophagaceae</taxon>
        <taxon>Spirosoma</taxon>
    </lineage>
</organism>
<accession>A0A1I1LFK3</accession>
<dbReference type="SUPFAM" id="SSF52949">
    <property type="entry name" value="Macro domain-like"/>
    <property type="match status" value="1"/>
</dbReference>
<dbReference type="InterPro" id="IPR008283">
    <property type="entry name" value="Peptidase_M17_N"/>
</dbReference>
<keyword evidence="2" id="KW-0378">Hydrolase</keyword>
<evidence type="ECO:0000313" key="3">
    <source>
        <dbReference type="Proteomes" id="UP000198598"/>
    </source>
</evidence>
<protein>
    <submittedName>
        <fullName evidence="2">Cytosol aminopeptidase family, N-terminal domain</fullName>
    </submittedName>
</protein>
<dbReference type="EMBL" id="FOLQ01000002">
    <property type="protein sequence ID" value="SFC71302.1"/>
    <property type="molecule type" value="Genomic_DNA"/>
</dbReference>
<proteinExistence type="predicted"/>
<dbReference type="Pfam" id="PF02789">
    <property type="entry name" value="Peptidase_M17_N"/>
    <property type="match status" value="1"/>
</dbReference>
<dbReference type="STRING" id="662367.SAMN05216167_102212"/>
<name>A0A1I1LFK3_9BACT</name>
<dbReference type="InterPro" id="IPR043472">
    <property type="entry name" value="Macro_dom-like"/>
</dbReference>
<dbReference type="RefSeq" id="WP_218160520.1">
    <property type="nucleotide sequence ID" value="NZ_FOLQ01000002.1"/>
</dbReference>
<sequence length="253" mass="26933">MTYSRMSLSVQPVHLFFSFLLIVPGSFSAVTAQNTKSIGGTTAIGTAQTIGKVGNTVAVELKVAGPSGQKTPLQIACLFEYTEGDIFNSPPALPASVNGMVHLDQALHGLITEVRKSGRFQGHALETLLITPSPGVIPATKLLLIGLGDRTKFTPELMKQVTTVGYREASRLGVDSYSQASDLKDAGIDSPTTEVAKQIIDGLSAAYQTQLYLYQHKLSSPSPVRKLTILAGPAFFDITKQGLTDALINLSQN</sequence>
<evidence type="ECO:0000259" key="1">
    <source>
        <dbReference type="Pfam" id="PF02789"/>
    </source>
</evidence>
<keyword evidence="3" id="KW-1185">Reference proteome</keyword>
<dbReference type="GO" id="GO:0070006">
    <property type="term" value="F:metalloaminopeptidase activity"/>
    <property type="evidence" value="ECO:0007669"/>
    <property type="project" value="InterPro"/>
</dbReference>
<dbReference type="GO" id="GO:0006508">
    <property type="term" value="P:proteolysis"/>
    <property type="evidence" value="ECO:0007669"/>
    <property type="project" value="InterPro"/>
</dbReference>